<feature type="transmembrane region" description="Helical" evidence="7">
    <location>
        <begin position="70"/>
        <end position="90"/>
    </location>
</feature>
<keyword evidence="5 7" id="KW-1133">Transmembrane helix</keyword>
<dbReference type="Pfam" id="PF01914">
    <property type="entry name" value="MarC"/>
    <property type="match status" value="1"/>
</dbReference>
<reference evidence="8" key="1">
    <citation type="submission" date="2007-12" db="EMBL/GenBank/DDBJ databases">
        <title>Phylogenetic prediction and protein expressional analysis in the genetic information detected from deep-sea hydrothermal vent in Suiyo seamount.</title>
        <authorList>
            <person name="Sasaki M."/>
            <person name="Tsujimura M."/>
            <person name="Zhang Z."/>
            <person name="Akutsu J."/>
            <person name="Tajima H."/>
            <person name="Kawarabayasi Y."/>
        </authorList>
    </citation>
    <scope>NUCLEOTIDE SEQUENCE</scope>
</reference>
<keyword evidence="6 7" id="KW-0472">Membrane</keyword>
<accession>L8AXX4</accession>
<feature type="transmembrane region" description="Helical" evidence="7">
    <location>
        <begin position="143"/>
        <end position="161"/>
    </location>
</feature>
<dbReference type="EMBL" id="AB372144">
    <property type="protein sequence ID" value="BAM75669.1"/>
    <property type="molecule type" value="Genomic_DNA"/>
</dbReference>
<proteinExistence type="inferred from homology"/>
<dbReference type="NCBIfam" id="TIGR00427">
    <property type="entry name" value="NAAT family transporter"/>
    <property type="match status" value="1"/>
</dbReference>
<sequence>MLEIFIQTFVLYFVVIDPLGGTPLFLIVTQRLKIKDKIKTALEATITATIILLFFAWFGKFILSSLNISFSAFTIAGGIILFIISLEMLFGKRNQRREESLKNRSDRISIFPLAIPFLAGPAAITSIIVSVTDIGDNFIKQSVGMISLVLVMFVTFMLFYIASKFSRIINKKVTSVISRVIAIILAGLSIQYILDGIKNYLT</sequence>
<dbReference type="PANTHER" id="PTHR33508:SF1">
    <property type="entry name" value="UPF0056 MEMBRANE PROTEIN YHCE"/>
    <property type="match status" value="1"/>
</dbReference>
<evidence type="ECO:0000256" key="1">
    <source>
        <dbReference type="ARBA" id="ARBA00004651"/>
    </source>
</evidence>
<dbReference type="AlphaFoldDB" id="L8AXX4"/>
<evidence type="ECO:0000256" key="2">
    <source>
        <dbReference type="ARBA" id="ARBA00009784"/>
    </source>
</evidence>
<name>L8AXX4_9ZZZZ</name>
<evidence type="ECO:0000256" key="4">
    <source>
        <dbReference type="ARBA" id="ARBA00022692"/>
    </source>
</evidence>
<keyword evidence="3" id="KW-1003">Cell membrane</keyword>
<comment type="similarity">
    <text evidence="2">Belongs to the UPF0056 (MarC) family.</text>
</comment>
<feature type="transmembrane region" description="Helical" evidence="7">
    <location>
        <begin position="173"/>
        <end position="194"/>
    </location>
</feature>
<evidence type="ECO:0000313" key="8">
    <source>
        <dbReference type="EMBL" id="BAM75669.1"/>
    </source>
</evidence>
<evidence type="ECO:0000256" key="6">
    <source>
        <dbReference type="ARBA" id="ARBA00023136"/>
    </source>
</evidence>
<evidence type="ECO:0000256" key="5">
    <source>
        <dbReference type="ARBA" id="ARBA00022989"/>
    </source>
</evidence>
<feature type="transmembrane region" description="Helical" evidence="7">
    <location>
        <begin position="40"/>
        <end position="58"/>
    </location>
</feature>
<feature type="transmembrane region" description="Helical" evidence="7">
    <location>
        <begin position="110"/>
        <end position="131"/>
    </location>
</feature>
<comment type="subcellular location">
    <subcellularLocation>
        <location evidence="1">Cell membrane</location>
        <topology evidence="1">Multi-pass membrane protein</topology>
    </subcellularLocation>
</comment>
<dbReference type="InterPro" id="IPR002771">
    <property type="entry name" value="Multi_antbiot-R_MarC"/>
</dbReference>
<organism evidence="8">
    <name type="scientific">uncultured microorganism</name>
    <dbReference type="NCBI Taxonomy" id="358574"/>
    <lineage>
        <taxon>unclassified sequences</taxon>
        <taxon>environmental samples</taxon>
    </lineage>
</organism>
<protein>
    <submittedName>
        <fullName evidence="8">Uncharacterized protein</fullName>
    </submittedName>
</protein>
<evidence type="ECO:0000256" key="3">
    <source>
        <dbReference type="ARBA" id="ARBA00022475"/>
    </source>
</evidence>
<evidence type="ECO:0000256" key="7">
    <source>
        <dbReference type="SAM" id="Phobius"/>
    </source>
</evidence>
<dbReference type="PANTHER" id="PTHR33508">
    <property type="entry name" value="UPF0056 MEMBRANE PROTEIN YHCE"/>
    <property type="match status" value="1"/>
</dbReference>
<feature type="transmembrane region" description="Helical" evidence="7">
    <location>
        <begin position="6"/>
        <end position="28"/>
    </location>
</feature>
<dbReference type="GO" id="GO:0005886">
    <property type="term" value="C:plasma membrane"/>
    <property type="evidence" value="ECO:0007669"/>
    <property type="project" value="UniProtKB-SubCell"/>
</dbReference>
<keyword evidence="4 7" id="KW-0812">Transmembrane</keyword>